<gene>
    <name evidence="3" type="ORF">F6B43_18165</name>
</gene>
<dbReference type="PROSITE" id="PS00061">
    <property type="entry name" value="ADH_SHORT"/>
    <property type="match status" value="1"/>
</dbReference>
<evidence type="ECO:0000256" key="1">
    <source>
        <dbReference type="ARBA" id="ARBA00006484"/>
    </source>
</evidence>
<dbReference type="Proteomes" id="UP000325827">
    <property type="component" value="Unassembled WGS sequence"/>
</dbReference>
<comment type="caution">
    <text evidence="3">The sequence shown here is derived from an EMBL/GenBank/DDBJ whole genome shotgun (WGS) entry which is preliminary data.</text>
</comment>
<name>A0A5J5IWV4_9MICO</name>
<protein>
    <submittedName>
        <fullName evidence="3">SDR family oxidoreductase</fullName>
    </submittedName>
</protein>
<dbReference type="InterPro" id="IPR020904">
    <property type="entry name" value="Sc_DH/Rdtase_CS"/>
</dbReference>
<proteinExistence type="inferred from homology"/>
<dbReference type="InterPro" id="IPR050259">
    <property type="entry name" value="SDR"/>
</dbReference>
<dbReference type="Pfam" id="PF13561">
    <property type="entry name" value="adh_short_C2"/>
    <property type="match status" value="1"/>
</dbReference>
<dbReference type="GO" id="GO:0016491">
    <property type="term" value="F:oxidoreductase activity"/>
    <property type="evidence" value="ECO:0007669"/>
    <property type="project" value="UniProtKB-KW"/>
</dbReference>
<evidence type="ECO:0000313" key="3">
    <source>
        <dbReference type="EMBL" id="KAA9104975.1"/>
    </source>
</evidence>
<dbReference type="AlphaFoldDB" id="A0A5J5IWV4"/>
<sequence>MDLGIAHRTALITGADSGIGWHTARLLLEEGATVVISDQDQDKLDATAARLEPKRGRLHAFAADITSLDSLEALHASVQDAVGDIDILVQAAGVTGAQGLFHEISDEGWVKTVEIDLLGPVRLVRQFLPSLRKGGWGRLVFVASEDAVQPYDDELPYCAAKAGILALSKGLSRSYASEGLLVNAVSPAFIHTPMTDAMMQKRAGELGVSTKEAIASFLAEERPYMELGRRGEPEEVADVIAFLCSDRASFVNGSNYRVDAGSVATI</sequence>
<dbReference type="InterPro" id="IPR002347">
    <property type="entry name" value="SDR_fam"/>
</dbReference>
<dbReference type="GO" id="GO:0032787">
    <property type="term" value="P:monocarboxylic acid metabolic process"/>
    <property type="evidence" value="ECO:0007669"/>
    <property type="project" value="UniProtKB-ARBA"/>
</dbReference>
<accession>A0A5J5IWV4</accession>
<dbReference type="SUPFAM" id="SSF51735">
    <property type="entry name" value="NAD(P)-binding Rossmann-fold domains"/>
    <property type="match status" value="1"/>
</dbReference>
<dbReference type="Gene3D" id="3.40.50.720">
    <property type="entry name" value="NAD(P)-binding Rossmann-like Domain"/>
    <property type="match status" value="1"/>
</dbReference>
<evidence type="ECO:0000313" key="4">
    <source>
        <dbReference type="Proteomes" id="UP000325827"/>
    </source>
</evidence>
<dbReference type="EMBL" id="VYSA01000006">
    <property type="protein sequence ID" value="KAA9104975.1"/>
    <property type="molecule type" value="Genomic_DNA"/>
</dbReference>
<dbReference type="PANTHER" id="PTHR42879">
    <property type="entry name" value="3-OXOACYL-(ACYL-CARRIER-PROTEIN) REDUCTASE"/>
    <property type="match status" value="1"/>
</dbReference>
<dbReference type="FunFam" id="3.40.50.720:FF:000084">
    <property type="entry name" value="Short-chain dehydrogenase reductase"/>
    <property type="match status" value="1"/>
</dbReference>
<evidence type="ECO:0000256" key="2">
    <source>
        <dbReference type="ARBA" id="ARBA00023002"/>
    </source>
</evidence>
<keyword evidence="2" id="KW-0560">Oxidoreductase</keyword>
<keyword evidence="4" id="KW-1185">Reference proteome</keyword>
<dbReference type="PRINTS" id="PR00081">
    <property type="entry name" value="GDHRDH"/>
</dbReference>
<dbReference type="PRINTS" id="PR00080">
    <property type="entry name" value="SDRFAMILY"/>
</dbReference>
<comment type="similarity">
    <text evidence="1">Belongs to the short-chain dehydrogenases/reductases (SDR) family.</text>
</comment>
<dbReference type="OrthoDB" id="9793325at2"/>
<dbReference type="CDD" id="cd05233">
    <property type="entry name" value="SDR_c"/>
    <property type="match status" value="1"/>
</dbReference>
<organism evidence="3 4">
    <name type="scientific">Microbacterium rhizomatis</name>
    <dbReference type="NCBI Taxonomy" id="1631477"/>
    <lineage>
        <taxon>Bacteria</taxon>
        <taxon>Bacillati</taxon>
        <taxon>Actinomycetota</taxon>
        <taxon>Actinomycetes</taxon>
        <taxon>Micrococcales</taxon>
        <taxon>Microbacteriaceae</taxon>
        <taxon>Microbacterium</taxon>
    </lineage>
</organism>
<reference evidence="4" key="1">
    <citation type="submission" date="2019-09" db="EMBL/GenBank/DDBJ databases">
        <title>Mumia zhuanghuii sp. nov. isolated from the intestinal contents of plateau pika (Ochotona curzoniae) in the Qinghai-Tibet plateau of China.</title>
        <authorList>
            <person name="Tian Z."/>
        </authorList>
    </citation>
    <scope>NUCLEOTIDE SEQUENCE [LARGE SCALE GENOMIC DNA]</scope>
    <source>
        <strain evidence="4">JCM 30598</strain>
    </source>
</reference>
<dbReference type="RefSeq" id="WP_150450434.1">
    <property type="nucleotide sequence ID" value="NZ_VYSA01000006.1"/>
</dbReference>
<dbReference type="InterPro" id="IPR036291">
    <property type="entry name" value="NAD(P)-bd_dom_sf"/>
</dbReference>